<evidence type="ECO:0008006" key="3">
    <source>
        <dbReference type="Google" id="ProtNLM"/>
    </source>
</evidence>
<dbReference type="Proteomes" id="UP000323856">
    <property type="component" value="Unassembled WGS sequence"/>
</dbReference>
<protein>
    <recommendedName>
        <fullName evidence="3">HNH endonuclease</fullName>
    </recommendedName>
</protein>
<dbReference type="OrthoDB" id="5124189at2"/>
<dbReference type="EMBL" id="VOBL01000001">
    <property type="protein sequence ID" value="KAA0979919.1"/>
    <property type="molecule type" value="Genomic_DNA"/>
</dbReference>
<organism evidence="1 2">
    <name type="scientific">Paeniglutamicibacter gangotriensis</name>
    <dbReference type="NCBI Taxonomy" id="254787"/>
    <lineage>
        <taxon>Bacteria</taxon>
        <taxon>Bacillati</taxon>
        <taxon>Actinomycetota</taxon>
        <taxon>Actinomycetes</taxon>
        <taxon>Micrococcales</taxon>
        <taxon>Micrococcaceae</taxon>
        <taxon>Paeniglutamicibacter</taxon>
    </lineage>
</organism>
<evidence type="ECO:0000313" key="1">
    <source>
        <dbReference type="EMBL" id="KAA0979919.1"/>
    </source>
</evidence>
<reference evidence="1 2" key="1">
    <citation type="submission" date="2019-07" db="EMBL/GenBank/DDBJ databases">
        <title>Analysis of the biochemical properties, biological activity and biotechnological potential of siderophores and biosurfactants produced by Antarctic psychrotolerant bacteria.</title>
        <authorList>
            <person name="Styczynski M."/>
            <person name="Krucon T."/>
            <person name="Decewicz P."/>
            <person name="Dziewit L."/>
        </authorList>
    </citation>
    <scope>NUCLEOTIDE SEQUENCE [LARGE SCALE GENOMIC DNA]</scope>
    <source>
        <strain evidence="1 2">ANT_H27</strain>
    </source>
</reference>
<accession>A0A5B0ERP7</accession>
<sequence>MNQRQFAKYLARDLHCFCGCMGREETYVPNHRASRGMGGSKLLDRPSNVMVMCSELNGLIESNADLAILAKGYGWKLERWQSPEEEPIYDRATGEWYLLTNDFQRITYTKEAA</sequence>
<comment type="caution">
    <text evidence="1">The sequence shown here is derived from an EMBL/GenBank/DDBJ whole genome shotgun (WGS) entry which is preliminary data.</text>
</comment>
<name>A0A5B0ERP7_9MICC</name>
<evidence type="ECO:0000313" key="2">
    <source>
        <dbReference type="Proteomes" id="UP000323856"/>
    </source>
</evidence>
<proteinExistence type="predicted"/>
<gene>
    <name evidence="1" type="ORF">FQ154_01800</name>
</gene>
<dbReference type="RefSeq" id="WP_149618465.1">
    <property type="nucleotide sequence ID" value="NZ_VOBL01000001.1"/>
</dbReference>
<dbReference type="AlphaFoldDB" id="A0A5B0ERP7"/>